<reference evidence="2" key="1">
    <citation type="journal article" date="2023" name="Int. J. Syst. Evol. Microbiol.">
        <title>&lt;i&gt;Holtiella tumoricola&lt;/i&gt; gen. nov. sp. nov., isolated from a human clinical sample.</title>
        <authorList>
            <person name="Allen-Vercoe E."/>
            <person name="Daigneault M.C."/>
            <person name="Vancuren S.J."/>
            <person name="Cochrane K."/>
            <person name="O'Neal L.L."/>
            <person name="Sankaranarayanan K."/>
            <person name="Lawson P.A."/>
        </authorList>
    </citation>
    <scope>NUCLEOTIDE SEQUENCE</scope>
    <source>
        <strain evidence="2">CC70A</strain>
    </source>
</reference>
<keyword evidence="1" id="KW-0812">Transmembrane</keyword>
<feature type="transmembrane region" description="Helical" evidence="1">
    <location>
        <begin position="12"/>
        <end position="36"/>
    </location>
</feature>
<gene>
    <name evidence="2" type="ORF">PBV87_19805</name>
</gene>
<evidence type="ECO:0000256" key="1">
    <source>
        <dbReference type="SAM" id="Phobius"/>
    </source>
</evidence>
<accession>A0AA42DR70</accession>
<evidence type="ECO:0000313" key="3">
    <source>
        <dbReference type="Proteomes" id="UP001169242"/>
    </source>
</evidence>
<comment type="caution">
    <text evidence="2">The sequence shown here is derived from an EMBL/GenBank/DDBJ whole genome shotgun (WGS) entry which is preliminary data.</text>
</comment>
<dbReference type="AlphaFoldDB" id="A0AA42DR70"/>
<keyword evidence="1" id="KW-1133">Transmembrane helix</keyword>
<evidence type="ECO:0000313" key="2">
    <source>
        <dbReference type="EMBL" id="MDA3733720.1"/>
    </source>
</evidence>
<dbReference type="RefSeq" id="WP_154668843.1">
    <property type="nucleotide sequence ID" value="NZ_JAQIFT010000068.1"/>
</dbReference>
<protein>
    <submittedName>
        <fullName evidence="2">Uncharacterized protein</fullName>
    </submittedName>
</protein>
<keyword evidence="1" id="KW-0472">Membrane</keyword>
<dbReference type="EMBL" id="JAQIFT010000068">
    <property type="protein sequence ID" value="MDA3733720.1"/>
    <property type="molecule type" value="Genomic_DNA"/>
</dbReference>
<name>A0AA42DR70_9FIRM</name>
<proteinExistence type="predicted"/>
<keyword evidence="3" id="KW-1185">Reference proteome</keyword>
<organism evidence="2 3">
    <name type="scientific">Holtiella tumoricola</name>
    <dbReference type="NCBI Taxonomy" id="3018743"/>
    <lineage>
        <taxon>Bacteria</taxon>
        <taxon>Bacillati</taxon>
        <taxon>Bacillota</taxon>
        <taxon>Clostridia</taxon>
        <taxon>Lachnospirales</taxon>
        <taxon>Cellulosilyticaceae</taxon>
        <taxon>Holtiella</taxon>
    </lineage>
</organism>
<dbReference type="Proteomes" id="UP001169242">
    <property type="component" value="Unassembled WGS sequence"/>
</dbReference>
<sequence>MELLPLVEDLILIGLLTITLKIIGIIAVILLILLVIRFIQRHDHYKD</sequence>